<reference evidence="2" key="1">
    <citation type="journal article" date="2020" name="Genome Biol.">
        <title>Gamete binning: chromosome-level and haplotype-resolved genome assembly enabled by high-throughput single-cell sequencing of gamete genomes.</title>
        <authorList>
            <person name="Campoy J.A."/>
            <person name="Sun H."/>
            <person name="Goel M."/>
            <person name="Jiao W.-B."/>
            <person name="Folz-Donahue K."/>
            <person name="Wang N."/>
            <person name="Rubio M."/>
            <person name="Liu C."/>
            <person name="Kukat C."/>
            <person name="Ruiz D."/>
            <person name="Huettel B."/>
            <person name="Schneeberger K."/>
        </authorList>
    </citation>
    <scope>NUCLEOTIDE SEQUENCE [LARGE SCALE GENOMIC DNA]</scope>
    <source>
        <strain evidence="2">cv. Rojo Pasion</strain>
    </source>
</reference>
<organism evidence="1 2">
    <name type="scientific">Prunus armeniaca</name>
    <name type="common">Apricot</name>
    <name type="synonym">Armeniaca vulgaris</name>
    <dbReference type="NCBI Taxonomy" id="36596"/>
    <lineage>
        <taxon>Eukaryota</taxon>
        <taxon>Viridiplantae</taxon>
        <taxon>Streptophyta</taxon>
        <taxon>Embryophyta</taxon>
        <taxon>Tracheophyta</taxon>
        <taxon>Spermatophyta</taxon>
        <taxon>Magnoliopsida</taxon>
        <taxon>eudicotyledons</taxon>
        <taxon>Gunneridae</taxon>
        <taxon>Pentapetalae</taxon>
        <taxon>rosids</taxon>
        <taxon>fabids</taxon>
        <taxon>Rosales</taxon>
        <taxon>Rosaceae</taxon>
        <taxon>Amygdaloideae</taxon>
        <taxon>Amygdaleae</taxon>
        <taxon>Prunus</taxon>
    </lineage>
</organism>
<dbReference type="AlphaFoldDB" id="A0A6J5WW89"/>
<evidence type="ECO:0000313" key="1">
    <source>
        <dbReference type="EMBL" id="CAB4302628.1"/>
    </source>
</evidence>
<gene>
    <name evidence="1" type="ORF">ORAREDHAP_LOCUS18460</name>
</gene>
<proteinExistence type="predicted"/>
<accession>A0A6J5WW89</accession>
<dbReference type="EMBL" id="CAEKKB010000003">
    <property type="protein sequence ID" value="CAB4302628.1"/>
    <property type="molecule type" value="Genomic_DNA"/>
</dbReference>
<sequence>MAANQPQAPDRTSGVIWIFIFRIAVNKKHALDFRVVYCHVLVYWGLGRGR</sequence>
<name>A0A6J5WW89_PRUAR</name>
<dbReference type="Proteomes" id="UP000507245">
    <property type="component" value="Unassembled WGS sequence"/>
</dbReference>
<protein>
    <submittedName>
        <fullName evidence="1">Uncharacterized protein</fullName>
    </submittedName>
</protein>
<evidence type="ECO:0000313" key="2">
    <source>
        <dbReference type="Proteomes" id="UP000507245"/>
    </source>
</evidence>
<keyword evidence="2" id="KW-1185">Reference proteome</keyword>